<dbReference type="Proteomes" id="UP000018211">
    <property type="component" value="Unassembled WGS sequence"/>
</dbReference>
<sequence length="41" mass="4789">MVISLVDDLGPRNLNIYPSDRKMRDSEPHILFQFKEENAAE</sequence>
<name>A0AAV2VPJ1_9VIBR</name>
<gene>
    <name evidence="1" type="ORF">VIBNISOn1_1830017</name>
</gene>
<organism evidence="1 2">
    <name type="scientific">Vibrio nigripulchritudo SOn1</name>
    <dbReference type="NCBI Taxonomy" id="1238450"/>
    <lineage>
        <taxon>Bacteria</taxon>
        <taxon>Pseudomonadati</taxon>
        <taxon>Pseudomonadota</taxon>
        <taxon>Gammaproteobacteria</taxon>
        <taxon>Vibrionales</taxon>
        <taxon>Vibrionaceae</taxon>
        <taxon>Vibrio</taxon>
    </lineage>
</organism>
<accession>A0AAV2VPJ1</accession>
<proteinExistence type="predicted"/>
<reference evidence="1 2" key="1">
    <citation type="journal article" date="2013" name="ISME J.">
        <title>Comparative genomics of pathogenic lineages of Vibrio nigripulchritudo identifies virulence-associated traits.</title>
        <authorList>
            <person name="Goudenege D."/>
            <person name="Labreuche Y."/>
            <person name="Krin E."/>
            <person name="Ansquer D."/>
            <person name="Mangenot S."/>
            <person name="Calteau A."/>
            <person name="Medigue C."/>
            <person name="Mazel D."/>
            <person name="Polz M.F."/>
            <person name="Le Roux F."/>
        </authorList>
    </citation>
    <scope>NUCLEOTIDE SEQUENCE [LARGE SCALE GENOMIC DNA]</scope>
    <source>
        <strain evidence="1 2">SOn1</strain>
    </source>
</reference>
<protein>
    <submittedName>
        <fullName evidence="1">Uncharacterized protein</fullName>
    </submittedName>
</protein>
<dbReference type="AlphaFoldDB" id="A0AAV2VPJ1"/>
<dbReference type="EMBL" id="CAOF01000094">
    <property type="protein sequence ID" value="CCO46617.1"/>
    <property type="molecule type" value="Genomic_DNA"/>
</dbReference>
<evidence type="ECO:0000313" key="2">
    <source>
        <dbReference type="Proteomes" id="UP000018211"/>
    </source>
</evidence>
<evidence type="ECO:0000313" key="1">
    <source>
        <dbReference type="EMBL" id="CCO46617.1"/>
    </source>
</evidence>
<comment type="caution">
    <text evidence="1">The sequence shown here is derived from an EMBL/GenBank/DDBJ whole genome shotgun (WGS) entry which is preliminary data.</text>
</comment>